<name>A0A060T639_BLAAD</name>
<feature type="transmembrane region" description="Helical" evidence="7">
    <location>
        <begin position="289"/>
        <end position="311"/>
    </location>
</feature>
<dbReference type="EMBL" id="HG937693">
    <property type="protein sequence ID" value="CDP34636.1"/>
    <property type="molecule type" value="Genomic_DNA"/>
</dbReference>
<dbReference type="PANTHER" id="PTHR43731:SF14">
    <property type="entry name" value="PRESENILIN-ASSOCIATED RHOMBOID-LIKE PROTEIN, MITOCHONDRIAL"/>
    <property type="match status" value="1"/>
</dbReference>
<evidence type="ECO:0000256" key="4">
    <source>
        <dbReference type="ARBA" id="ARBA00022801"/>
    </source>
</evidence>
<evidence type="ECO:0000256" key="1">
    <source>
        <dbReference type="ARBA" id="ARBA00004141"/>
    </source>
</evidence>
<sequence length="348" mass="38092">MSFMARIPRVPSGFGSRLLSSLRGGSTMRGPDRFFTTNFRALQPIKAPHSRVATGPIMWSSIGIMARNSRPSLSMLNFRGTSRGMATHRDLGLRSNGSYGFGNRRGFSWSAYQGPILFSAGVIVFNAVVLPMLFRVPLWSRTFRMHPEYIVYGIFAINLAVFAGWHLAKGRALQKVMKYGLLRKDEGFNNWQMLGSAFSHMSFGHFAINMFVLFNMGLPMAKMLGAQKFLEVYLDGAIASSLLSVVAPAFLGNAAAVPSLGASGALFTVFGLLATLVPNTHFGFLGLPIPMSGQNVFLTSIGVNAAGLFYKWGAIDYAGHLGGSVAAVIWAYILIRKAREARRNRRLF</sequence>
<evidence type="ECO:0000256" key="5">
    <source>
        <dbReference type="ARBA" id="ARBA00022989"/>
    </source>
</evidence>
<evidence type="ECO:0000256" key="2">
    <source>
        <dbReference type="ARBA" id="ARBA00009045"/>
    </source>
</evidence>
<reference evidence="9" key="2">
    <citation type="submission" date="2014-06" db="EMBL/GenBank/DDBJ databases">
        <title>The complete genome of Blastobotrys (Arxula) adeninivorans LS3 - a yeast of biotechnological interest.</title>
        <authorList>
            <person name="Kunze G."/>
            <person name="Gaillardin C."/>
            <person name="Czernicka M."/>
            <person name="Durrens P."/>
            <person name="Martin T."/>
            <person name="Boer E."/>
            <person name="Gabaldon T."/>
            <person name="Cruz J."/>
            <person name="Talla E."/>
            <person name="Marck C."/>
            <person name="Goffeau A."/>
            <person name="Barbe V."/>
            <person name="Baret P."/>
            <person name="Baronian K."/>
            <person name="Beier S."/>
            <person name="Bleykasten C."/>
            <person name="Bode R."/>
            <person name="Casaregola S."/>
            <person name="Despons L."/>
            <person name="Fairhead C."/>
            <person name="Giersberg M."/>
            <person name="Gierski P."/>
            <person name="Hahnel U."/>
            <person name="Hartmann A."/>
            <person name="Jankowska D."/>
            <person name="Jubin C."/>
            <person name="Jung P."/>
            <person name="Lafontaine I."/>
            <person name="Leh-Louis V."/>
            <person name="Lemaire M."/>
            <person name="Marcet-Houben M."/>
            <person name="Mascher M."/>
            <person name="Morel G."/>
            <person name="Richard G.-F."/>
            <person name="Riechen J."/>
            <person name="Sacerdot C."/>
            <person name="Sarkar A."/>
            <person name="Savel G."/>
            <person name="Schacherer J."/>
            <person name="Sherman D."/>
            <person name="Straub M.-L."/>
            <person name="Stein N."/>
            <person name="Thierry A."/>
            <person name="Trautwein-Schult A."/>
            <person name="Westhof E."/>
            <person name="Worch S."/>
            <person name="Dujon B."/>
            <person name="Souciet J.-L."/>
            <person name="Wincker P."/>
            <person name="Scholz U."/>
            <person name="Neuveglise N."/>
        </authorList>
    </citation>
    <scope>NUCLEOTIDE SEQUENCE</scope>
    <source>
        <strain evidence="9">LS3</strain>
    </source>
</reference>
<comment type="subcellular location">
    <subcellularLocation>
        <location evidence="1">Membrane</location>
        <topology evidence="1">Multi-pass membrane protein</topology>
    </subcellularLocation>
</comment>
<dbReference type="GO" id="GO:0016020">
    <property type="term" value="C:membrane"/>
    <property type="evidence" value="ECO:0007669"/>
    <property type="project" value="UniProtKB-SubCell"/>
</dbReference>
<evidence type="ECO:0000256" key="7">
    <source>
        <dbReference type="SAM" id="Phobius"/>
    </source>
</evidence>
<reference evidence="9" key="1">
    <citation type="submission" date="2014-02" db="EMBL/GenBank/DDBJ databases">
        <authorList>
            <person name="Genoscope - CEA"/>
        </authorList>
    </citation>
    <scope>NUCLEOTIDE SEQUENCE</scope>
    <source>
        <strain evidence="9">LS3</strain>
    </source>
</reference>
<dbReference type="AlphaFoldDB" id="A0A060T639"/>
<dbReference type="GO" id="GO:0006465">
    <property type="term" value="P:signal peptide processing"/>
    <property type="evidence" value="ECO:0007669"/>
    <property type="project" value="TreeGrafter"/>
</dbReference>
<feature type="transmembrane region" description="Helical" evidence="7">
    <location>
        <begin position="116"/>
        <end position="137"/>
    </location>
</feature>
<dbReference type="PhylomeDB" id="A0A060T639"/>
<evidence type="ECO:0000256" key="3">
    <source>
        <dbReference type="ARBA" id="ARBA00022692"/>
    </source>
</evidence>
<evidence type="ECO:0000259" key="8">
    <source>
        <dbReference type="Pfam" id="PF01694"/>
    </source>
</evidence>
<keyword evidence="6 7" id="KW-0472">Membrane</keyword>
<gene>
    <name evidence="9" type="ORF">GNLVRS02_ARAD1C17028g</name>
</gene>
<dbReference type="InterPro" id="IPR022764">
    <property type="entry name" value="Peptidase_S54_rhomboid_dom"/>
</dbReference>
<dbReference type="PANTHER" id="PTHR43731">
    <property type="entry name" value="RHOMBOID PROTEASE"/>
    <property type="match status" value="1"/>
</dbReference>
<dbReference type="Pfam" id="PF01694">
    <property type="entry name" value="Rhomboid"/>
    <property type="match status" value="1"/>
</dbReference>
<proteinExistence type="inferred from homology"/>
<dbReference type="GO" id="GO:0004252">
    <property type="term" value="F:serine-type endopeptidase activity"/>
    <property type="evidence" value="ECO:0007669"/>
    <property type="project" value="InterPro"/>
</dbReference>
<keyword evidence="4" id="KW-0378">Hydrolase</keyword>
<comment type="similarity">
    <text evidence="2">Belongs to the peptidase S54 family.</text>
</comment>
<keyword evidence="3 7" id="KW-0812">Transmembrane</keyword>
<dbReference type="InterPro" id="IPR050925">
    <property type="entry name" value="Rhomboid_protease_S54"/>
</dbReference>
<keyword evidence="5 7" id="KW-1133">Transmembrane helix</keyword>
<protein>
    <submittedName>
        <fullName evidence="9">ARAD1C17028p</fullName>
    </submittedName>
</protein>
<feature type="domain" description="Peptidase S54 rhomboid" evidence="8">
    <location>
        <begin position="191"/>
        <end position="336"/>
    </location>
</feature>
<feature type="transmembrane region" description="Helical" evidence="7">
    <location>
        <begin position="257"/>
        <end position="277"/>
    </location>
</feature>
<feature type="transmembrane region" description="Helical" evidence="7">
    <location>
        <begin position="149"/>
        <end position="168"/>
    </location>
</feature>
<feature type="transmembrane region" description="Helical" evidence="7">
    <location>
        <begin position="230"/>
        <end position="251"/>
    </location>
</feature>
<accession>A0A060T639</accession>
<evidence type="ECO:0000256" key="6">
    <source>
        <dbReference type="ARBA" id="ARBA00023136"/>
    </source>
</evidence>
<dbReference type="SUPFAM" id="SSF144091">
    <property type="entry name" value="Rhomboid-like"/>
    <property type="match status" value="1"/>
</dbReference>
<organism evidence="9">
    <name type="scientific">Blastobotrys adeninivorans</name>
    <name type="common">Yeast</name>
    <name type="synonym">Arxula adeninivorans</name>
    <dbReference type="NCBI Taxonomy" id="409370"/>
    <lineage>
        <taxon>Eukaryota</taxon>
        <taxon>Fungi</taxon>
        <taxon>Dikarya</taxon>
        <taxon>Ascomycota</taxon>
        <taxon>Saccharomycotina</taxon>
        <taxon>Dipodascomycetes</taxon>
        <taxon>Dipodascales</taxon>
        <taxon>Trichomonascaceae</taxon>
        <taxon>Blastobotrys</taxon>
    </lineage>
</organism>
<evidence type="ECO:0000313" key="9">
    <source>
        <dbReference type="EMBL" id="CDP34636.1"/>
    </source>
</evidence>
<dbReference type="InterPro" id="IPR035952">
    <property type="entry name" value="Rhomboid-like_sf"/>
</dbReference>
<dbReference type="Gene3D" id="1.20.1540.10">
    <property type="entry name" value="Rhomboid-like"/>
    <property type="match status" value="1"/>
</dbReference>
<feature type="transmembrane region" description="Helical" evidence="7">
    <location>
        <begin position="197"/>
        <end position="218"/>
    </location>
</feature>
<feature type="transmembrane region" description="Helical" evidence="7">
    <location>
        <begin position="317"/>
        <end position="335"/>
    </location>
</feature>